<accession>A0A3B1CZC0</accession>
<protein>
    <recommendedName>
        <fullName evidence="2">HotDog ACOT-type domain-containing protein</fullName>
    </recommendedName>
</protein>
<dbReference type="InterPro" id="IPR029069">
    <property type="entry name" value="HotDog_dom_sf"/>
</dbReference>
<dbReference type="SUPFAM" id="SSF54637">
    <property type="entry name" value="Thioesterase/thiol ester dehydrase-isomerase"/>
    <property type="match status" value="1"/>
</dbReference>
<dbReference type="PANTHER" id="PTHR11049:SF5">
    <property type="entry name" value="ACYL-COA THIOESTER HYDROLASE YCIA"/>
    <property type="match status" value="1"/>
</dbReference>
<dbReference type="AlphaFoldDB" id="A0A3B1CZC0"/>
<dbReference type="Pfam" id="PF03061">
    <property type="entry name" value="4HBT"/>
    <property type="match status" value="1"/>
</dbReference>
<evidence type="ECO:0000313" key="3">
    <source>
        <dbReference type="EMBL" id="VAX21887.1"/>
    </source>
</evidence>
<dbReference type="GO" id="GO:0009062">
    <property type="term" value="P:fatty acid catabolic process"/>
    <property type="evidence" value="ECO:0007669"/>
    <property type="project" value="TreeGrafter"/>
</dbReference>
<dbReference type="PANTHER" id="PTHR11049">
    <property type="entry name" value="ACYL COENZYME A THIOESTER HYDROLASE"/>
    <property type="match status" value="1"/>
</dbReference>
<dbReference type="CDD" id="cd03442">
    <property type="entry name" value="BFIT_BACH"/>
    <property type="match status" value="1"/>
</dbReference>
<dbReference type="InterPro" id="IPR040170">
    <property type="entry name" value="Cytosol_ACT"/>
</dbReference>
<sequence>MKKQNDQYPQGKSPTTRMMAMPADANATGDIFGGWILSQIDVAGAIVGFKRARGRIVTVALNSVKFHRPVFVGDVVSCFAEIEHVGNSSITIKVEVFAERPDECAKVTEASIVYVAVDDNRKPRPVPAE</sequence>
<proteinExistence type="predicted"/>
<dbReference type="GO" id="GO:0006637">
    <property type="term" value="P:acyl-CoA metabolic process"/>
    <property type="evidence" value="ECO:0007669"/>
    <property type="project" value="TreeGrafter"/>
</dbReference>
<dbReference type="GO" id="GO:0005829">
    <property type="term" value="C:cytosol"/>
    <property type="evidence" value="ECO:0007669"/>
    <property type="project" value="TreeGrafter"/>
</dbReference>
<dbReference type="Gene3D" id="3.10.129.10">
    <property type="entry name" value="Hotdog Thioesterase"/>
    <property type="match status" value="1"/>
</dbReference>
<dbReference type="InterPro" id="IPR033120">
    <property type="entry name" value="HOTDOG_ACOT"/>
</dbReference>
<dbReference type="EMBL" id="UOGC01000129">
    <property type="protein sequence ID" value="VAX21887.1"/>
    <property type="molecule type" value="Genomic_DNA"/>
</dbReference>
<dbReference type="PROSITE" id="PS51770">
    <property type="entry name" value="HOTDOG_ACOT"/>
    <property type="match status" value="1"/>
</dbReference>
<organism evidence="3">
    <name type="scientific">hydrothermal vent metagenome</name>
    <dbReference type="NCBI Taxonomy" id="652676"/>
    <lineage>
        <taxon>unclassified sequences</taxon>
        <taxon>metagenomes</taxon>
        <taxon>ecological metagenomes</taxon>
    </lineage>
</organism>
<evidence type="ECO:0000259" key="2">
    <source>
        <dbReference type="PROSITE" id="PS51770"/>
    </source>
</evidence>
<gene>
    <name evidence="3" type="ORF">MNBD_NITROSPINAE01-426</name>
</gene>
<name>A0A3B1CZC0_9ZZZZ</name>
<reference evidence="3" key="1">
    <citation type="submission" date="2018-06" db="EMBL/GenBank/DDBJ databases">
        <authorList>
            <person name="Zhirakovskaya E."/>
        </authorList>
    </citation>
    <scope>NUCLEOTIDE SEQUENCE</scope>
</reference>
<feature type="domain" description="HotDog ACOT-type" evidence="2">
    <location>
        <begin position="10"/>
        <end position="120"/>
    </location>
</feature>
<dbReference type="GO" id="GO:0052816">
    <property type="term" value="F:long-chain fatty acyl-CoA hydrolase activity"/>
    <property type="evidence" value="ECO:0007669"/>
    <property type="project" value="TreeGrafter"/>
</dbReference>
<keyword evidence="1" id="KW-0378">Hydrolase</keyword>
<dbReference type="InterPro" id="IPR006683">
    <property type="entry name" value="Thioestr_dom"/>
</dbReference>
<evidence type="ECO:0000256" key="1">
    <source>
        <dbReference type="ARBA" id="ARBA00022801"/>
    </source>
</evidence>